<name>A0A0F9LP36_9ZZZZ</name>
<dbReference type="EMBL" id="LAZR01006047">
    <property type="protein sequence ID" value="KKM95148.1"/>
    <property type="molecule type" value="Genomic_DNA"/>
</dbReference>
<accession>A0A0F9LP36</accession>
<dbReference type="AlphaFoldDB" id="A0A0F9LP36"/>
<comment type="caution">
    <text evidence="1">The sequence shown here is derived from an EMBL/GenBank/DDBJ whole genome shotgun (WGS) entry which is preliminary data.</text>
</comment>
<protein>
    <submittedName>
        <fullName evidence="1">Uncharacterized protein</fullName>
    </submittedName>
</protein>
<proteinExistence type="predicted"/>
<organism evidence="1">
    <name type="scientific">marine sediment metagenome</name>
    <dbReference type="NCBI Taxonomy" id="412755"/>
    <lineage>
        <taxon>unclassified sequences</taxon>
        <taxon>metagenomes</taxon>
        <taxon>ecological metagenomes</taxon>
    </lineage>
</organism>
<gene>
    <name evidence="1" type="ORF">LCGC14_1191120</name>
</gene>
<reference evidence="1" key="1">
    <citation type="journal article" date="2015" name="Nature">
        <title>Complex archaea that bridge the gap between prokaryotes and eukaryotes.</title>
        <authorList>
            <person name="Spang A."/>
            <person name="Saw J.H."/>
            <person name="Jorgensen S.L."/>
            <person name="Zaremba-Niedzwiedzka K."/>
            <person name="Martijn J."/>
            <person name="Lind A.E."/>
            <person name="van Eijk R."/>
            <person name="Schleper C."/>
            <person name="Guy L."/>
            <person name="Ettema T.J."/>
        </authorList>
    </citation>
    <scope>NUCLEOTIDE SEQUENCE</scope>
</reference>
<sequence length="86" mass="10672">MICGKKECQREYYRENSIAYRKDPKNKKKIRGYSREYNQLPEVKKKQNTIRRMYQRALHRLKENHEEEFKEIYKKLKQKGIKGYEG</sequence>
<evidence type="ECO:0000313" key="1">
    <source>
        <dbReference type="EMBL" id="KKM95148.1"/>
    </source>
</evidence>